<dbReference type="STRING" id="320778.ABT57_23130"/>
<dbReference type="InterPro" id="IPR014710">
    <property type="entry name" value="RmlC-like_jellyroll"/>
</dbReference>
<dbReference type="Pfam" id="PF00027">
    <property type="entry name" value="cNMP_binding"/>
    <property type="match status" value="1"/>
</dbReference>
<sequence>MHAVFAEFLREHGACDATVNEALAVASPLELPTRHVLLNQGAAPDSVYFLIDGVCHACYLTPQGKQFSKEFYWDQDILIGFESLLTGSASPYLLETLSASHLLALPISLLNHWREQRNPLYVRLLERQLRFKEHKERFMLLHSPEQRLQLFCDSFPELLERVTDYQLASYLGVTATSLSRIRKRQDSPHP</sequence>
<dbReference type="PATRIC" id="fig|320778.3.peg.4946"/>
<dbReference type="Gene3D" id="2.60.120.10">
    <property type="entry name" value="Jelly Rolls"/>
    <property type="match status" value="1"/>
</dbReference>
<dbReference type="InterPro" id="IPR000595">
    <property type="entry name" value="cNMP-bd_dom"/>
</dbReference>
<accession>A0A0J1GZ67</accession>
<gene>
    <name evidence="2" type="ORF">ABT57_23130</name>
</gene>
<dbReference type="Proteomes" id="UP000035909">
    <property type="component" value="Unassembled WGS sequence"/>
</dbReference>
<dbReference type="InterPro" id="IPR018490">
    <property type="entry name" value="cNMP-bd_dom_sf"/>
</dbReference>
<evidence type="ECO:0000313" key="2">
    <source>
        <dbReference type="EMBL" id="KLV04905.1"/>
    </source>
</evidence>
<dbReference type="EMBL" id="LDOU01000031">
    <property type="protein sequence ID" value="KLV04905.1"/>
    <property type="molecule type" value="Genomic_DNA"/>
</dbReference>
<protein>
    <submittedName>
        <fullName evidence="2">Crp/Fnr family transcriptional regulator</fullName>
    </submittedName>
</protein>
<keyword evidence="3" id="KW-1185">Reference proteome</keyword>
<reference evidence="2 3" key="1">
    <citation type="submission" date="2015-05" db="EMBL/GenBank/DDBJ databases">
        <title>Photobacterium galathea sp. nov.</title>
        <authorList>
            <person name="Machado H."/>
            <person name="Gram L."/>
        </authorList>
    </citation>
    <scope>NUCLEOTIDE SEQUENCE [LARGE SCALE GENOMIC DNA]</scope>
    <source>
        <strain evidence="2 3">DSM 22954</strain>
    </source>
</reference>
<dbReference type="CDD" id="cd00038">
    <property type="entry name" value="CAP_ED"/>
    <property type="match status" value="1"/>
</dbReference>
<dbReference type="RefSeq" id="WP_047887625.1">
    <property type="nucleotide sequence ID" value="NZ_CP071325.1"/>
</dbReference>
<proteinExistence type="predicted"/>
<dbReference type="SUPFAM" id="SSF51206">
    <property type="entry name" value="cAMP-binding domain-like"/>
    <property type="match status" value="1"/>
</dbReference>
<organism evidence="2 3">
    <name type="scientific">Photobacterium ganghwense</name>
    <dbReference type="NCBI Taxonomy" id="320778"/>
    <lineage>
        <taxon>Bacteria</taxon>
        <taxon>Pseudomonadati</taxon>
        <taxon>Pseudomonadota</taxon>
        <taxon>Gammaproteobacteria</taxon>
        <taxon>Vibrionales</taxon>
        <taxon>Vibrionaceae</taxon>
        <taxon>Photobacterium</taxon>
    </lineage>
</organism>
<evidence type="ECO:0000313" key="3">
    <source>
        <dbReference type="Proteomes" id="UP000035909"/>
    </source>
</evidence>
<evidence type="ECO:0000259" key="1">
    <source>
        <dbReference type="Pfam" id="PF00027"/>
    </source>
</evidence>
<dbReference type="AlphaFoldDB" id="A0A0J1GZ67"/>
<feature type="domain" description="Cyclic nucleotide-binding" evidence="1">
    <location>
        <begin position="30"/>
        <end position="109"/>
    </location>
</feature>
<dbReference type="OrthoDB" id="9798104at2"/>
<name>A0A0J1GZ67_9GAMM</name>
<comment type="caution">
    <text evidence="2">The sequence shown here is derived from an EMBL/GenBank/DDBJ whole genome shotgun (WGS) entry which is preliminary data.</text>
</comment>